<feature type="non-terminal residue" evidence="2">
    <location>
        <position position="1"/>
    </location>
</feature>
<feature type="region of interest" description="Disordered" evidence="1">
    <location>
        <begin position="69"/>
        <end position="88"/>
    </location>
</feature>
<proteinExistence type="predicted"/>
<sequence>YSNKLLRENEHSLRGKADKEPFLSFLDILLQLDPRIRASAKRALRHPFVIGCGFDRPKHLSQLDLEKNVGQNSKAEEDQDKWKNPSNEPEIETLKQLPEQISESESILQKSQCDERIQSASPQILNIEDGLENNDAFDFNSLQNQIKDNNNQEILNVEREIGDDNDIEGNQIAAIQIQSQEIPTESSQQLPIAIDTSSEVIEQKTDQFFGAKASATQTGVSLPFQFPYPPSIITQEDLSPFSQLMDNKDQSLLPSEPSPHVSIQSIQSVSHSIDITDISSVASEDLSDGKSSSSSEYHGSTSPGITNDLIAQLFQNLPSQEKIFNKFALKEDKSPSKDLDHDLIDDIAEHAKRQVAIRDGSSNKKNQQEEKQSNFDSLSGNAEGLIDLGPFLSLGTNENGISDINGIQLQDIQNLI</sequence>
<dbReference type="Proteomes" id="UP000324800">
    <property type="component" value="Unassembled WGS sequence"/>
</dbReference>
<evidence type="ECO:0000313" key="2">
    <source>
        <dbReference type="EMBL" id="KAA6387225.1"/>
    </source>
</evidence>
<dbReference type="AlphaFoldDB" id="A0A5J4VXA4"/>
<evidence type="ECO:0000313" key="3">
    <source>
        <dbReference type="Proteomes" id="UP000324800"/>
    </source>
</evidence>
<gene>
    <name evidence="2" type="ORF">EZS28_017248</name>
</gene>
<reference evidence="2 3" key="1">
    <citation type="submission" date="2019-03" db="EMBL/GenBank/DDBJ databases">
        <title>Single cell metagenomics reveals metabolic interactions within the superorganism composed of flagellate Streblomastix strix and complex community of Bacteroidetes bacteria on its surface.</title>
        <authorList>
            <person name="Treitli S.C."/>
            <person name="Kolisko M."/>
            <person name="Husnik F."/>
            <person name="Keeling P."/>
            <person name="Hampl V."/>
        </authorList>
    </citation>
    <scope>NUCLEOTIDE SEQUENCE [LARGE SCALE GENOMIC DNA]</scope>
    <source>
        <strain evidence="2">ST1C</strain>
    </source>
</reference>
<dbReference type="Gene3D" id="1.10.510.10">
    <property type="entry name" value="Transferase(Phosphotransferase) domain 1"/>
    <property type="match status" value="1"/>
</dbReference>
<feature type="compositionally biased region" description="Basic and acidic residues" evidence="1">
    <location>
        <begin position="74"/>
        <end position="83"/>
    </location>
</feature>
<accession>A0A5J4VXA4</accession>
<name>A0A5J4VXA4_9EUKA</name>
<feature type="region of interest" description="Disordered" evidence="1">
    <location>
        <begin position="357"/>
        <end position="378"/>
    </location>
</feature>
<evidence type="ECO:0008006" key="4">
    <source>
        <dbReference type="Google" id="ProtNLM"/>
    </source>
</evidence>
<dbReference type="EMBL" id="SNRW01004466">
    <property type="protein sequence ID" value="KAA6387225.1"/>
    <property type="molecule type" value="Genomic_DNA"/>
</dbReference>
<organism evidence="2 3">
    <name type="scientific">Streblomastix strix</name>
    <dbReference type="NCBI Taxonomy" id="222440"/>
    <lineage>
        <taxon>Eukaryota</taxon>
        <taxon>Metamonada</taxon>
        <taxon>Preaxostyla</taxon>
        <taxon>Oxymonadida</taxon>
        <taxon>Streblomastigidae</taxon>
        <taxon>Streblomastix</taxon>
    </lineage>
</organism>
<protein>
    <recommendedName>
        <fullName evidence="4">Protein kinase domain-containing protein</fullName>
    </recommendedName>
</protein>
<evidence type="ECO:0000256" key="1">
    <source>
        <dbReference type="SAM" id="MobiDB-lite"/>
    </source>
</evidence>
<comment type="caution">
    <text evidence="2">The sequence shown here is derived from an EMBL/GenBank/DDBJ whole genome shotgun (WGS) entry which is preliminary data.</text>
</comment>